<name>A0A455SIR9_9CHLR</name>
<dbReference type="InterPro" id="IPR029068">
    <property type="entry name" value="Glyas_Bleomycin-R_OHBP_Dase"/>
</dbReference>
<sequence>MANETPKPTIAHIEIPAEHVRETGTFYQDVFGWKLAVNEEHNYITFQTDGGLRGGFADPSEPAYKPDRLLVYLATDDIDASLATIEAHGGTIVHSKAEIPGVGVWAIFADPAGNHLGLFTPYNR</sequence>
<dbReference type="PANTHER" id="PTHR33993">
    <property type="entry name" value="GLYOXALASE-RELATED"/>
    <property type="match status" value="1"/>
</dbReference>
<feature type="domain" description="VOC" evidence="1">
    <location>
        <begin position="9"/>
        <end position="121"/>
    </location>
</feature>
<organism evidence="2">
    <name type="scientific">Thermosporothrix sp. COM3</name>
    <dbReference type="NCBI Taxonomy" id="2490863"/>
    <lineage>
        <taxon>Bacteria</taxon>
        <taxon>Bacillati</taxon>
        <taxon>Chloroflexota</taxon>
        <taxon>Ktedonobacteria</taxon>
        <taxon>Ktedonobacterales</taxon>
        <taxon>Thermosporotrichaceae</taxon>
        <taxon>Thermosporothrix</taxon>
    </lineage>
</organism>
<dbReference type="PROSITE" id="PS51819">
    <property type="entry name" value="VOC"/>
    <property type="match status" value="1"/>
</dbReference>
<dbReference type="InterPro" id="IPR004360">
    <property type="entry name" value="Glyas_Fos-R_dOase_dom"/>
</dbReference>
<proteinExistence type="predicted"/>
<dbReference type="EMBL" id="AP019376">
    <property type="protein sequence ID" value="BBH87450.1"/>
    <property type="molecule type" value="Genomic_DNA"/>
</dbReference>
<protein>
    <recommendedName>
        <fullName evidence="1">VOC domain-containing protein</fullName>
    </recommendedName>
</protein>
<evidence type="ECO:0000313" key="2">
    <source>
        <dbReference type="EMBL" id="BBH87450.1"/>
    </source>
</evidence>
<accession>A0A455SIR9</accession>
<dbReference type="Pfam" id="PF00903">
    <property type="entry name" value="Glyoxalase"/>
    <property type="match status" value="1"/>
</dbReference>
<dbReference type="SUPFAM" id="SSF54593">
    <property type="entry name" value="Glyoxalase/Bleomycin resistance protein/Dihydroxybiphenyl dioxygenase"/>
    <property type="match status" value="1"/>
</dbReference>
<gene>
    <name evidence="2" type="ORF">KTC_22010</name>
</gene>
<dbReference type="InterPro" id="IPR052164">
    <property type="entry name" value="Anthracycline_SecMetBiosynth"/>
</dbReference>
<evidence type="ECO:0000259" key="1">
    <source>
        <dbReference type="PROSITE" id="PS51819"/>
    </source>
</evidence>
<reference evidence="2" key="1">
    <citation type="submission" date="2018-12" db="EMBL/GenBank/DDBJ databases">
        <title>Novel natural products biosynthetic potential of the class Ktedonobacteria.</title>
        <authorList>
            <person name="Zheng Y."/>
            <person name="Saitou A."/>
            <person name="Wang C.M."/>
            <person name="Toyoda A."/>
            <person name="Minakuchi Y."/>
            <person name="Sekiguchi Y."/>
            <person name="Ueda K."/>
            <person name="Takano H."/>
            <person name="Sakai Y."/>
            <person name="Yokota A."/>
            <person name="Yabe S."/>
        </authorList>
    </citation>
    <scope>NUCLEOTIDE SEQUENCE</scope>
    <source>
        <strain evidence="2">COM3</strain>
    </source>
</reference>
<dbReference type="AlphaFoldDB" id="A0A455SIR9"/>
<dbReference type="InterPro" id="IPR037523">
    <property type="entry name" value="VOC_core"/>
</dbReference>
<dbReference type="CDD" id="cd07247">
    <property type="entry name" value="SgaA_N_like"/>
    <property type="match status" value="1"/>
</dbReference>
<dbReference type="Gene3D" id="3.10.180.10">
    <property type="entry name" value="2,3-Dihydroxybiphenyl 1,2-Dioxygenase, domain 1"/>
    <property type="match status" value="1"/>
</dbReference>